<sequence length="156" mass="17587">IPSDSKSFSDFQLQRLLLRSRLNNHIQQESSSDGSEEGEFYSKTTMIEDHAKRNTGHRIADPVILRTDDWSSDSGTDDFIDVPSTDSVIEQYLLEEKPDMKEEVQEEKPVTTEEAREEKPSTSQTSDAVESGANEESEDSKLSSSKDAEDQWEPAL</sequence>
<dbReference type="Proteomes" id="UP000054047">
    <property type="component" value="Unassembled WGS sequence"/>
</dbReference>
<feature type="non-terminal residue" evidence="2">
    <location>
        <position position="1"/>
    </location>
</feature>
<dbReference type="OrthoDB" id="31113at2759"/>
<organism evidence="2 3">
    <name type="scientific">Ancylostoma duodenale</name>
    <dbReference type="NCBI Taxonomy" id="51022"/>
    <lineage>
        <taxon>Eukaryota</taxon>
        <taxon>Metazoa</taxon>
        <taxon>Ecdysozoa</taxon>
        <taxon>Nematoda</taxon>
        <taxon>Chromadorea</taxon>
        <taxon>Rhabditida</taxon>
        <taxon>Rhabditina</taxon>
        <taxon>Rhabditomorpha</taxon>
        <taxon>Strongyloidea</taxon>
        <taxon>Ancylostomatidae</taxon>
        <taxon>Ancylostomatinae</taxon>
        <taxon>Ancylostoma</taxon>
    </lineage>
</organism>
<proteinExistence type="predicted"/>
<evidence type="ECO:0000256" key="1">
    <source>
        <dbReference type="SAM" id="MobiDB-lite"/>
    </source>
</evidence>
<dbReference type="EMBL" id="KN781512">
    <property type="protein sequence ID" value="KIH43948.1"/>
    <property type="molecule type" value="Genomic_DNA"/>
</dbReference>
<gene>
    <name evidence="2" type="ORF">ANCDUO_26039</name>
</gene>
<feature type="region of interest" description="Disordered" evidence="1">
    <location>
        <begin position="26"/>
        <end position="156"/>
    </location>
</feature>
<feature type="non-terminal residue" evidence="2">
    <location>
        <position position="156"/>
    </location>
</feature>
<reference evidence="2 3" key="1">
    <citation type="submission" date="2013-12" db="EMBL/GenBank/DDBJ databases">
        <title>Draft genome of the parsitic nematode Ancylostoma duodenale.</title>
        <authorList>
            <person name="Mitreva M."/>
        </authorList>
    </citation>
    <scope>NUCLEOTIDE SEQUENCE [LARGE SCALE GENOMIC DNA]</scope>
    <source>
        <strain evidence="2 3">Zhejiang</strain>
    </source>
</reference>
<dbReference type="AlphaFoldDB" id="A0A0C2BJK9"/>
<protein>
    <submittedName>
        <fullName evidence="2">Uncharacterized protein</fullName>
    </submittedName>
</protein>
<evidence type="ECO:0000313" key="2">
    <source>
        <dbReference type="EMBL" id="KIH43948.1"/>
    </source>
</evidence>
<accession>A0A0C2BJK9</accession>
<feature type="compositionally biased region" description="Basic and acidic residues" evidence="1">
    <location>
        <begin position="139"/>
        <end position="149"/>
    </location>
</feature>
<name>A0A0C2BJK9_9BILA</name>
<evidence type="ECO:0000313" key="3">
    <source>
        <dbReference type="Proteomes" id="UP000054047"/>
    </source>
</evidence>
<feature type="compositionally biased region" description="Basic and acidic residues" evidence="1">
    <location>
        <begin position="94"/>
        <end position="120"/>
    </location>
</feature>
<keyword evidence="3" id="KW-1185">Reference proteome</keyword>